<dbReference type="GO" id="GO:0004519">
    <property type="term" value="F:endonuclease activity"/>
    <property type="evidence" value="ECO:0007669"/>
    <property type="project" value="UniProtKB-KW"/>
</dbReference>
<organism evidence="3 4">
    <name type="scientific">Roseomonas elaeocarpi</name>
    <dbReference type="NCBI Taxonomy" id="907779"/>
    <lineage>
        <taxon>Bacteria</taxon>
        <taxon>Pseudomonadati</taxon>
        <taxon>Pseudomonadota</taxon>
        <taxon>Alphaproteobacteria</taxon>
        <taxon>Acetobacterales</taxon>
        <taxon>Roseomonadaceae</taxon>
        <taxon>Roseomonas</taxon>
    </lineage>
</organism>
<keyword evidence="3" id="KW-0540">Nuclease</keyword>
<sequence length="287" mass="31005">MRRLIPRILTALLLLAAAPLQAQELKLATWNLDWLTTRAAGDPRLPPDVRGRSPEDLARLRGYAARLGADVLALQEVDGPEAAALILDPAQWTLFFPAESDVQRVAIAVRRGIPAVQNPDLAALDTQPEAEHSLRRGVDVTVTAGGQPLRLLAVHLKSGCREAPLGEGAACNTLADQTGVLAGWIAARGAENAGFAVLGDFNRRMDRPRDPVLVALRRAAPLLRTTEGVSNPCWGGRPFIDHILLGGPARGWLRPDSLRVMVYAETGDGWRDRLSDHCPVSVRLLPP</sequence>
<evidence type="ECO:0000259" key="2">
    <source>
        <dbReference type="Pfam" id="PF03372"/>
    </source>
</evidence>
<evidence type="ECO:0000256" key="1">
    <source>
        <dbReference type="SAM" id="SignalP"/>
    </source>
</evidence>
<feature type="chain" id="PRO_5046358655" evidence="1">
    <location>
        <begin position="23"/>
        <end position="287"/>
    </location>
</feature>
<feature type="signal peptide" evidence="1">
    <location>
        <begin position="1"/>
        <end position="22"/>
    </location>
</feature>
<dbReference type="SUPFAM" id="SSF56219">
    <property type="entry name" value="DNase I-like"/>
    <property type="match status" value="1"/>
</dbReference>
<keyword evidence="3" id="KW-0378">Hydrolase</keyword>
<keyword evidence="3" id="KW-0255">Endonuclease</keyword>
<gene>
    <name evidence="3" type="ORF">ACFFGY_12515</name>
</gene>
<dbReference type="Pfam" id="PF03372">
    <property type="entry name" value="Exo_endo_phos"/>
    <property type="match status" value="1"/>
</dbReference>
<comment type="caution">
    <text evidence="3">The sequence shown here is derived from an EMBL/GenBank/DDBJ whole genome shotgun (WGS) entry which is preliminary data.</text>
</comment>
<name>A0ABV6JTN2_9PROT</name>
<keyword evidence="4" id="KW-1185">Reference proteome</keyword>
<dbReference type="Proteomes" id="UP001589865">
    <property type="component" value="Unassembled WGS sequence"/>
</dbReference>
<reference evidence="3 4" key="1">
    <citation type="submission" date="2024-09" db="EMBL/GenBank/DDBJ databases">
        <authorList>
            <person name="Sun Q."/>
            <person name="Mori K."/>
        </authorList>
    </citation>
    <scope>NUCLEOTIDE SEQUENCE [LARGE SCALE GENOMIC DNA]</scope>
    <source>
        <strain evidence="3 4">TBRC 5777</strain>
    </source>
</reference>
<proteinExistence type="predicted"/>
<evidence type="ECO:0000313" key="3">
    <source>
        <dbReference type="EMBL" id="MFC0409077.1"/>
    </source>
</evidence>
<feature type="domain" description="Endonuclease/exonuclease/phosphatase" evidence="2">
    <location>
        <begin position="28"/>
        <end position="277"/>
    </location>
</feature>
<evidence type="ECO:0000313" key="4">
    <source>
        <dbReference type="Proteomes" id="UP001589865"/>
    </source>
</evidence>
<dbReference type="RefSeq" id="WP_377044827.1">
    <property type="nucleotide sequence ID" value="NZ_JBHLUN010000008.1"/>
</dbReference>
<dbReference type="InterPro" id="IPR036691">
    <property type="entry name" value="Endo/exonu/phosph_ase_sf"/>
</dbReference>
<protein>
    <submittedName>
        <fullName evidence="3">Endonuclease/exonuclease/phosphatase family protein</fullName>
    </submittedName>
</protein>
<dbReference type="Gene3D" id="3.60.10.10">
    <property type="entry name" value="Endonuclease/exonuclease/phosphatase"/>
    <property type="match status" value="1"/>
</dbReference>
<accession>A0ABV6JTN2</accession>
<keyword evidence="1" id="KW-0732">Signal</keyword>
<dbReference type="InterPro" id="IPR005135">
    <property type="entry name" value="Endo/exonuclease/phosphatase"/>
</dbReference>
<dbReference type="EMBL" id="JBHLUN010000008">
    <property type="protein sequence ID" value="MFC0409077.1"/>
    <property type="molecule type" value="Genomic_DNA"/>
</dbReference>